<evidence type="ECO:0000256" key="2">
    <source>
        <dbReference type="PROSITE-ProRule" id="PRU00169"/>
    </source>
</evidence>
<keyword evidence="1" id="KW-0238">DNA-binding</keyword>
<evidence type="ECO:0000259" key="3">
    <source>
        <dbReference type="PROSITE" id="PS50043"/>
    </source>
</evidence>
<dbReference type="Gene3D" id="1.10.10.10">
    <property type="entry name" value="Winged helix-like DNA-binding domain superfamily/Winged helix DNA-binding domain"/>
    <property type="match status" value="1"/>
</dbReference>
<dbReference type="PROSITE" id="PS50110">
    <property type="entry name" value="RESPONSE_REGULATORY"/>
    <property type="match status" value="1"/>
</dbReference>
<dbReference type="CDD" id="cd06170">
    <property type="entry name" value="LuxR_C_like"/>
    <property type="match status" value="1"/>
</dbReference>
<evidence type="ECO:0000313" key="6">
    <source>
        <dbReference type="Proteomes" id="UP000017052"/>
    </source>
</evidence>
<dbReference type="PRINTS" id="PR00038">
    <property type="entry name" value="HTHLUXR"/>
</dbReference>
<sequence>MQGVGSGRRTSMRRREDTVVAAAVVDTRPTARIGAMSVLEKQWPTWQVFSASSEEEFGRLAGEQHFDLVLTDLHLQRNLDGLDLCRFAKRSWEGTSTLVFAEDQDPDTILAAITSRVVDGIVQRTACVSSLVSAIASVLEGYQAWRFDAPTPGNALPNEPGPADLTRRERTILVLLCRRWSNREIAQELHLAEQTVKNNLSTIYGKLGVNGRTEFYASAKGQDLPIYHVSSEVISV</sequence>
<evidence type="ECO:0000256" key="1">
    <source>
        <dbReference type="ARBA" id="ARBA00023125"/>
    </source>
</evidence>
<dbReference type="Pfam" id="PF00196">
    <property type="entry name" value="GerE"/>
    <property type="match status" value="1"/>
</dbReference>
<dbReference type="Gene3D" id="3.40.50.2300">
    <property type="match status" value="1"/>
</dbReference>
<dbReference type="PANTHER" id="PTHR43214:SF43">
    <property type="entry name" value="TWO-COMPONENT RESPONSE REGULATOR"/>
    <property type="match status" value="1"/>
</dbReference>
<name>U2RVH1_9ACTN</name>
<dbReference type="PANTHER" id="PTHR43214">
    <property type="entry name" value="TWO-COMPONENT RESPONSE REGULATOR"/>
    <property type="match status" value="1"/>
</dbReference>
<dbReference type="Proteomes" id="UP000017052">
    <property type="component" value="Unassembled WGS sequence"/>
</dbReference>
<dbReference type="GO" id="GO:0006355">
    <property type="term" value="P:regulation of DNA-templated transcription"/>
    <property type="evidence" value="ECO:0007669"/>
    <property type="project" value="InterPro"/>
</dbReference>
<protein>
    <submittedName>
        <fullName evidence="5">Response regulator receiver domain protein</fullName>
    </submittedName>
</protein>
<feature type="domain" description="Response regulatory" evidence="4">
    <location>
        <begin position="21"/>
        <end position="139"/>
    </location>
</feature>
<dbReference type="Pfam" id="PF00072">
    <property type="entry name" value="Response_reg"/>
    <property type="match status" value="1"/>
</dbReference>
<keyword evidence="2" id="KW-0597">Phosphoprotein</keyword>
<gene>
    <name evidence="5" type="ORF">HMPREF0682_2700</name>
</gene>
<dbReference type="CDD" id="cd00156">
    <property type="entry name" value="REC"/>
    <property type="match status" value="1"/>
</dbReference>
<dbReference type="InterPro" id="IPR011006">
    <property type="entry name" value="CheY-like_superfamily"/>
</dbReference>
<dbReference type="EMBL" id="ACVN02000209">
    <property type="protein sequence ID" value="ERK54647.1"/>
    <property type="molecule type" value="Genomic_DNA"/>
</dbReference>
<dbReference type="InterPro" id="IPR000792">
    <property type="entry name" value="Tscrpt_reg_LuxR_C"/>
</dbReference>
<dbReference type="GO" id="GO:0003677">
    <property type="term" value="F:DNA binding"/>
    <property type="evidence" value="ECO:0007669"/>
    <property type="project" value="UniProtKB-KW"/>
</dbReference>
<dbReference type="InterPro" id="IPR001789">
    <property type="entry name" value="Sig_transdc_resp-reg_receiver"/>
</dbReference>
<dbReference type="PROSITE" id="PS50043">
    <property type="entry name" value="HTH_LUXR_2"/>
    <property type="match status" value="1"/>
</dbReference>
<reference evidence="5" key="1">
    <citation type="submission" date="2013-08" db="EMBL/GenBank/DDBJ databases">
        <authorList>
            <person name="Durkin A.S."/>
            <person name="Haft D.R."/>
            <person name="McCorrison J."/>
            <person name="Torralba M."/>
            <person name="Gillis M."/>
            <person name="Haft D.H."/>
            <person name="Methe B."/>
            <person name="Sutton G."/>
            <person name="Nelson K.E."/>
        </authorList>
    </citation>
    <scope>NUCLEOTIDE SEQUENCE [LARGE SCALE GENOMIC DNA]</scope>
    <source>
        <strain evidence="5">F0233</strain>
    </source>
</reference>
<proteinExistence type="predicted"/>
<dbReference type="SUPFAM" id="SSF46894">
    <property type="entry name" value="C-terminal effector domain of the bipartite response regulators"/>
    <property type="match status" value="1"/>
</dbReference>
<evidence type="ECO:0000313" key="5">
    <source>
        <dbReference type="EMBL" id="ERK54647.1"/>
    </source>
</evidence>
<organism evidence="5 6">
    <name type="scientific">Propionibacterium acidifaciens F0233</name>
    <dbReference type="NCBI Taxonomy" id="553198"/>
    <lineage>
        <taxon>Bacteria</taxon>
        <taxon>Bacillati</taxon>
        <taxon>Actinomycetota</taxon>
        <taxon>Actinomycetes</taxon>
        <taxon>Propionibacteriales</taxon>
        <taxon>Propionibacteriaceae</taxon>
        <taxon>Propionibacterium</taxon>
    </lineage>
</organism>
<feature type="modified residue" description="4-aspartylphosphate" evidence="2">
    <location>
        <position position="72"/>
    </location>
</feature>
<evidence type="ECO:0000259" key="4">
    <source>
        <dbReference type="PROSITE" id="PS50110"/>
    </source>
</evidence>
<dbReference type="GO" id="GO:0000160">
    <property type="term" value="P:phosphorelay signal transduction system"/>
    <property type="evidence" value="ECO:0007669"/>
    <property type="project" value="InterPro"/>
</dbReference>
<dbReference type="SMART" id="SM00421">
    <property type="entry name" value="HTH_LUXR"/>
    <property type="match status" value="1"/>
</dbReference>
<dbReference type="InterPro" id="IPR036388">
    <property type="entry name" value="WH-like_DNA-bd_sf"/>
</dbReference>
<feature type="domain" description="HTH luxR-type" evidence="3">
    <location>
        <begin position="158"/>
        <end position="223"/>
    </location>
</feature>
<dbReference type="OrthoDB" id="9808843at2"/>
<dbReference type="AlphaFoldDB" id="U2RVH1"/>
<dbReference type="InterPro" id="IPR039420">
    <property type="entry name" value="WalR-like"/>
</dbReference>
<comment type="caution">
    <text evidence="5">The sequence shown here is derived from an EMBL/GenBank/DDBJ whole genome shotgun (WGS) entry which is preliminary data.</text>
</comment>
<dbReference type="SUPFAM" id="SSF52172">
    <property type="entry name" value="CheY-like"/>
    <property type="match status" value="1"/>
</dbReference>
<accession>U2RVH1</accession>
<dbReference type="InterPro" id="IPR016032">
    <property type="entry name" value="Sig_transdc_resp-reg_C-effctor"/>
</dbReference>
<keyword evidence="6" id="KW-1185">Reference proteome</keyword>